<dbReference type="SUPFAM" id="SSF52279">
    <property type="entry name" value="Beta-D-glucan exohydrolase, C-terminal domain"/>
    <property type="match status" value="1"/>
</dbReference>
<evidence type="ECO:0000256" key="7">
    <source>
        <dbReference type="ARBA" id="ARBA00023277"/>
    </source>
</evidence>
<keyword evidence="12" id="KW-1185">Reference proteome</keyword>
<dbReference type="SMART" id="SM01217">
    <property type="entry name" value="Fn3_like"/>
    <property type="match status" value="1"/>
</dbReference>
<dbReference type="InterPro" id="IPR026891">
    <property type="entry name" value="Fn3-like"/>
</dbReference>
<keyword evidence="7" id="KW-0119">Carbohydrate metabolism</keyword>
<evidence type="ECO:0000256" key="2">
    <source>
        <dbReference type="ARBA" id="ARBA00004987"/>
    </source>
</evidence>
<gene>
    <name evidence="11" type="ORF">PAC_14977</name>
</gene>
<evidence type="ECO:0000256" key="5">
    <source>
        <dbReference type="ARBA" id="ARBA00022801"/>
    </source>
</evidence>
<dbReference type="Gene3D" id="2.60.40.10">
    <property type="entry name" value="Immunoglobulins"/>
    <property type="match status" value="1"/>
</dbReference>
<keyword evidence="6" id="KW-0325">Glycoprotein</keyword>
<evidence type="ECO:0000313" key="12">
    <source>
        <dbReference type="Proteomes" id="UP000184330"/>
    </source>
</evidence>
<dbReference type="EMBL" id="FJOG01000029">
    <property type="protein sequence ID" value="CZR65077.1"/>
    <property type="molecule type" value="Genomic_DNA"/>
</dbReference>
<comment type="pathway">
    <text evidence="2">Glycan metabolism; cellulose degradation.</text>
</comment>
<dbReference type="GO" id="GO:0008422">
    <property type="term" value="F:beta-glucosidase activity"/>
    <property type="evidence" value="ECO:0007669"/>
    <property type="project" value="UniProtKB-EC"/>
</dbReference>
<keyword evidence="8 11" id="KW-0326">Glycosidase</keyword>
<dbReference type="Pfam" id="PF01915">
    <property type="entry name" value="Glyco_hydro_3_C"/>
    <property type="match status" value="1"/>
</dbReference>
<evidence type="ECO:0000256" key="3">
    <source>
        <dbReference type="ARBA" id="ARBA00005336"/>
    </source>
</evidence>
<comment type="catalytic activity">
    <reaction evidence="1">
        <text>Hydrolysis of terminal, non-reducing beta-D-glucosyl residues with release of beta-D-glucose.</text>
        <dbReference type="EC" id="3.2.1.21"/>
    </reaction>
</comment>
<evidence type="ECO:0000313" key="11">
    <source>
        <dbReference type="EMBL" id="CZR65077.1"/>
    </source>
</evidence>
<dbReference type="OrthoDB" id="2123594at2759"/>
<evidence type="ECO:0000256" key="1">
    <source>
        <dbReference type="ARBA" id="ARBA00000448"/>
    </source>
</evidence>
<dbReference type="SUPFAM" id="SSF51445">
    <property type="entry name" value="(Trans)glycosidases"/>
    <property type="match status" value="1"/>
</dbReference>
<accession>A0A1L7XJD6</accession>
<dbReference type="GO" id="GO:0009251">
    <property type="term" value="P:glucan catabolic process"/>
    <property type="evidence" value="ECO:0007669"/>
    <property type="project" value="TreeGrafter"/>
</dbReference>
<dbReference type="PANTHER" id="PTHR42715:SF3">
    <property type="entry name" value="BETA-GLUCOSIDASE B-RELATED"/>
    <property type="match status" value="1"/>
</dbReference>
<dbReference type="InterPro" id="IPR017853">
    <property type="entry name" value="GH"/>
</dbReference>
<evidence type="ECO:0000256" key="9">
    <source>
        <dbReference type="ARBA" id="ARBA00023326"/>
    </source>
</evidence>
<dbReference type="InterPro" id="IPR036881">
    <property type="entry name" value="Glyco_hydro_3_C_sf"/>
</dbReference>
<dbReference type="Proteomes" id="UP000184330">
    <property type="component" value="Unassembled WGS sequence"/>
</dbReference>
<protein>
    <recommendedName>
        <fullName evidence="4">beta-glucosidase</fullName>
        <ecNumber evidence="4">3.2.1.21</ecNumber>
    </recommendedName>
</protein>
<evidence type="ECO:0000256" key="6">
    <source>
        <dbReference type="ARBA" id="ARBA00023180"/>
    </source>
</evidence>
<proteinExistence type="inferred from homology"/>
<keyword evidence="5" id="KW-0378">Hydrolase</keyword>
<reference evidence="11 12" key="1">
    <citation type="submission" date="2016-03" db="EMBL/GenBank/DDBJ databases">
        <authorList>
            <person name="Ploux O."/>
        </authorList>
    </citation>
    <scope>NUCLEOTIDE SEQUENCE [LARGE SCALE GENOMIC DNA]</scope>
    <source>
        <strain evidence="11 12">UAMH 11012</strain>
    </source>
</reference>
<keyword evidence="9" id="KW-0624">Polysaccharide degradation</keyword>
<dbReference type="Gene3D" id="3.40.50.1700">
    <property type="entry name" value="Glycoside hydrolase family 3 C-terminal domain"/>
    <property type="match status" value="1"/>
</dbReference>
<sequence>MLTTTVSTLPRDAHLTDTVTPAYTFQQAVQALKNGEPLSQTTQRLLSELSKSERIYLLDGDMLFYEGLRGILCDRYNRVPFVMGAIPRLEIPGIRFTDGPRGVVMGASTAFPVSMARGATWDITLERRIGDAIGLEAKAQGANYFAGVCVNLPRHPAWGRIQETYSEDPILLGEFGLALTQGVQGHIMACVKHFALNSMENARFRVDVRVEENVLHEVYLPHFRRIIEGGVASVMSSYNAVNGEWAGQSQLLLTDILRHEYKFDGFVISDFIFGLRDAPLSLKNGLDIEAPFRQQRSMYLTEALKSGELDWSVVDLACSRILRKQLEFAVNIVASKTESSVVFCEEHRTLAREVAGRSIVLLKNEPVKVDAKPLLPLDPRKVSRIAVVGRLANVPNTGDRGSSQVFAPHVVTPVEGLRAALPQADVILEDTDSVERARELAKKVDLVICVVGYDATDEGEYVVPSLQSDVCLLDLLPPAETVEEKATLAIVKGDASDDKLDSALEVGAGGDRRSLRLRSQDVELIAAVTAANPHTIVSIIAAGAVIMEEWLDQVPSLVMSWYAGSEGGHGLADVLLGHIDASGRLPFSIPRDERHLPYFDIDATEIKYDRWHGQNLLDKLDQEARFPLGFGLSYTTFSVTDLRIGTLGCGDVMDTMQIHVNVANTGLRGGRHVLQVYGLVKMPDFPSRVLLGFLPIDLDVGQFKDVTIDVSVRPLQRWVGGEFVLPGKEVTIEVAAFAGDSKAVRGITWL</sequence>
<name>A0A1L7XJD6_9HELO</name>
<dbReference type="InterPro" id="IPR002772">
    <property type="entry name" value="Glyco_hydro_3_C"/>
</dbReference>
<dbReference type="Pfam" id="PF00933">
    <property type="entry name" value="Glyco_hydro_3"/>
    <property type="match status" value="1"/>
</dbReference>
<dbReference type="InterPro" id="IPR013783">
    <property type="entry name" value="Ig-like_fold"/>
</dbReference>
<dbReference type="PRINTS" id="PR00133">
    <property type="entry name" value="GLHYDRLASE3"/>
</dbReference>
<feature type="domain" description="Fibronectin type III-like" evidence="10">
    <location>
        <begin position="672"/>
        <end position="738"/>
    </location>
</feature>
<dbReference type="InterPro" id="IPR050288">
    <property type="entry name" value="Cellulose_deg_GH3"/>
</dbReference>
<evidence type="ECO:0000256" key="4">
    <source>
        <dbReference type="ARBA" id="ARBA00012744"/>
    </source>
</evidence>
<dbReference type="InterPro" id="IPR036962">
    <property type="entry name" value="Glyco_hydro_3_N_sf"/>
</dbReference>
<comment type="similarity">
    <text evidence="3">Belongs to the glycosyl hydrolase 3 family.</text>
</comment>
<dbReference type="Gene3D" id="3.20.20.300">
    <property type="entry name" value="Glycoside hydrolase, family 3, N-terminal domain"/>
    <property type="match status" value="1"/>
</dbReference>
<dbReference type="STRING" id="576137.A0A1L7XJD6"/>
<evidence type="ECO:0000256" key="8">
    <source>
        <dbReference type="ARBA" id="ARBA00023295"/>
    </source>
</evidence>
<dbReference type="EC" id="3.2.1.21" evidence="4"/>
<dbReference type="AlphaFoldDB" id="A0A1L7XJD6"/>
<organism evidence="11 12">
    <name type="scientific">Phialocephala subalpina</name>
    <dbReference type="NCBI Taxonomy" id="576137"/>
    <lineage>
        <taxon>Eukaryota</taxon>
        <taxon>Fungi</taxon>
        <taxon>Dikarya</taxon>
        <taxon>Ascomycota</taxon>
        <taxon>Pezizomycotina</taxon>
        <taxon>Leotiomycetes</taxon>
        <taxon>Helotiales</taxon>
        <taxon>Mollisiaceae</taxon>
        <taxon>Phialocephala</taxon>
        <taxon>Phialocephala fortinii species complex</taxon>
    </lineage>
</organism>
<evidence type="ECO:0000259" key="10">
    <source>
        <dbReference type="SMART" id="SM01217"/>
    </source>
</evidence>
<dbReference type="PANTHER" id="PTHR42715">
    <property type="entry name" value="BETA-GLUCOSIDASE"/>
    <property type="match status" value="1"/>
</dbReference>
<dbReference type="InterPro" id="IPR001764">
    <property type="entry name" value="Glyco_hydro_3_N"/>
</dbReference>